<dbReference type="AlphaFoldDB" id="A0A699TFV6"/>
<dbReference type="EMBL" id="BKCJ011242252">
    <property type="protein sequence ID" value="GFD08997.1"/>
    <property type="molecule type" value="Genomic_DNA"/>
</dbReference>
<evidence type="ECO:0000313" key="1">
    <source>
        <dbReference type="EMBL" id="GFD08997.1"/>
    </source>
</evidence>
<accession>A0A699TFV6</accession>
<gene>
    <name evidence="1" type="ORF">Tci_880966</name>
</gene>
<reference evidence="1" key="1">
    <citation type="journal article" date="2019" name="Sci. Rep.">
        <title>Draft genome of Tanacetum cinerariifolium, the natural source of mosquito coil.</title>
        <authorList>
            <person name="Yamashiro T."/>
            <person name="Shiraishi A."/>
            <person name="Satake H."/>
            <person name="Nakayama K."/>
        </authorList>
    </citation>
    <scope>NUCLEOTIDE SEQUENCE</scope>
</reference>
<protein>
    <submittedName>
        <fullName evidence="1">Uncharacterized protein</fullName>
    </submittedName>
</protein>
<proteinExistence type="predicted"/>
<organism evidence="1">
    <name type="scientific">Tanacetum cinerariifolium</name>
    <name type="common">Dalmatian daisy</name>
    <name type="synonym">Chrysanthemum cinerariifolium</name>
    <dbReference type="NCBI Taxonomy" id="118510"/>
    <lineage>
        <taxon>Eukaryota</taxon>
        <taxon>Viridiplantae</taxon>
        <taxon>Streptophyta</taxon>
        <taxon>Embryophyta</taxon>
        <taxon>Tracheophyta</taxon>
        <taxon>Spermatophyta</taxon>
        <taxon>Magnoliopsida</taxon>
        <taxon>eudicotyledons</taxon>
        <taxon>Gunneridae</taxon>
        <taxon>Pentapetalae</taxon>
        <taxon>asterids</taxon>
        <taxon>campanulids</taxon>
        <taxon>Asterales</taxon>
        <taxon>Asteraceae</taxon>
        <taxon>Asteroideae</taxon>
        <taxon>Anthemideae</taxon>
        <taxon>Anthemidinae</taxon>
        <taxon>Tanacetum</taxon>
    </lineage>
</organism>
<comment type="caution">
    <text evidence="1">The sequence shown here is derived from an EMBL/GenBank/DDBJ whole genome shotgun (WGS) entry which is preliminary data.</text>
</comment>
<sequence>HYNVFAMESEHPEQSESIHDTYPIDQDVHNVIIDSLDMSYDIEEIHQNDDDNDFANERELLASLIEKLKFEIDENKNHNKFLETSNKVLNEKLKGEIEDFKIKNKSLELSNNHFKEGNNKLSETNNLLYTDYKRSEAELARRNSTEYASQMEIECAKVRGDFLSYKMDS</sequence>
<name>A0A699TFV6_TANCI</name>
<feature type="non-terminal residue" evidence="1">
    <location>
        <position position="1"/>
    </location>
</feature>